<dbReference type="RefSeq" id="WP_338709236.1">
    <property type="nucleotide sequence ID" value="NZ_CP145894.1"/>
</dbReference>
<organism evidence="1 2">
    <name type="scientific">Paenibacillus amylolyticus</name>
    <dbReference type="NCBI Taxonomy" id="1451"/>
    <lineage>
        <taxon>Bacteria</taxon>
        <taxon>Bacillati</taxon>
        <taxon>Bacillota</taxon>
        <taxon>Bacilli</taxon>
        <taxon>Bacillales</taxon>
        <taxon>Paenibacillaceae</taxon>
        <taxon>Paenibacillus</taxon>
    </lineage>
</organism>
<gene>
    <name evidence="1" type="ORF">V6668_31820</name>
</gene>
<sequence>MGQKISKKLEDYQKMSSHMRNQPCPCNSGAKYKNCHGKDQSLKTDLGFSLEELLFLKNDVLKIVRKLVHSYSGELTSHFPDQKNIIDSMYEAIDKSDKSAIVINADHVLNTQSFSRVQHSGLGTIQLTWSVPALEKVLHRDLLTLQDFKVEELMKFVDVSELNQEVLLKAETNDSPIYVIEYQSQFQEVEQWAVDGNHRITARYNHKIPTIKGYCFSEEQHIEALVFEYMRVAYTIRTNLIRMFYYRGGKVPNLLPIN</sequence>
<reference evidence="1 2" key="1">
    <citation type="submission" date="2024-02" db="EMBL/GenBank/DDBJ databases">
        <title>Complete sequences of two Paenibacillus sp. strains and one Lysinibacillus strain isolated from the environment on STAA medium highlight biotechnological potential.</title>
        <authorList>
            <person name="Attere S.A."/>
            <person name="Piche L.C."/>
            <person name="Intertaglia L."/>
            <person name="Lami R."/>
            <person name="Charette S.J."/>
            <person name="Vincent A.T."/>
        </authorList>
    </citation>
    <scope>NUCLEOTIDE SEQUENCE [LARGE SCALE GENOMIC DNA]</scope>
    <source>
        <strain evidence="1 2">Y5S-7</strain>
        <plasmid evidence="1 2">pY5S7-2</plasmid>
    </source>
</reference>
<keyword evidence="1" id="KW-0614">Plasmid</keyword>
<dbReference type="Pfam" id="PF02810">
    <property type="entry name" value="SEC-C"/>
    <property type="match status" value="1"/>
</dbReference>
<name>A0ABD8B376_PAEAM</name>
<dbReference type="SUPFAM" id="SSF103642">
    <property type="entry name" value="Sec-C motif"/>
    <property type="match status" value="1"/>
</dbReference>
<dbReference type="GeneID" id="93480163"/>
<evidence type="ECO:0000313" key="2">
    <source>
        <dbReference type="Proteomes" id="UP001364764"/>
    </source>
</evidence>
<dbReference type="Proteomes" id="UP001364764">
    <property type="component" value="Plasmid pY5S7-2"/>
</dbReference>
<dbReference type="EMBL" id="CP145894">
    <property type="protein sequence ID" value="WWP24145.1"/>
    <property type="molecule type" value="Genomic_DNA"/>
</dbReference>
<geneLocation type="plasmid" evidence="1 2">
    <name>pY5S7-2</name>
</geneLocation>
<dbReference type="AlphaFoldDB" id="A0ABD8B376"/>
<proteinExistence type="predicted"/>
<dbReference type="InterPro" id="IPR004027">
    <property type="entry name" value="SEC_C_motif"/>
</dbReference>
<protein>
    <submittedName>
        <fullName evidence="1">SEC-C domain-containing protein</fullName>
    </submittedName>
</protein>
<evidence type="ECO:0000313" key="1">
    <source>
        <dbReference type="EMBL" id="WWP24145.1"/>
    </source>
</evidence>
<dbReference type="Gene3D" id="3.10.450.50">
    <property type="match status" value="1"/>
</dbReference>
<accession>A0ABD8B376</accession>